<dbReference type="EMBL" id="FXUA01000006">
    <property type="protein sequence ID" value="SMP28503.1"/>
    <property type="molecule type" value="Genomic_DNA"/>
</dbReference>
<accession>A0ABY1P7Q8</accession>
<evidence type="ECO:0000313" key="2">
    <source>
        <dbReference type="Proteomes" id="UP001157915"/>
    </source>
</evidence>
<gene>
    <name evidence="1" type="ORF">SAMN06265367_1065</name>
</gene>
<sequence length="39" mass="3948">MSGGLLLATFALVASLVSGGQLRASNALRLIPEPLAPIE</sequence>
<organism evidence="1 2">
    <name type="scientific">Algoriphagus winogradskyi</name>
    <dbReference type="NCBI Taxonomy" id="237017"/>
    <lineage>
        <taxon>Bacteria</taxon>
        <taxon>Pseudomonadati</taxon>
        <taxon>Bacteroidota</taxon>
        <taxon>Cytophagia</taxon>
        <taxon>Cytophagales</taxon>
        <taxon>Cyclobacteriaceae</taxon>
        <taxon>Algoriphagus</taxon>
    </lineage>
</organism>
<name>A0ABY1P7Q8_9BACT</name>
<keyword evidence="2" id="KW-1185">Reference proteome</keyword>
<reference evidence="1 2" key="1">
    <citation type="submission" date="2017-05" db="EMBL/GenBank/DDBJ databases">
        <authorList>
            <person name="Varghese N."/>
            <person name="Submissions S."/>
        </authorList>
    </citation>
    <scope>NUCLEOTIDE SEQUENCE [LARGE SCALE GENOMIC DNA]</scope>
    <source>
        <strain evidence="1 2">DSM 15360</strain>
    </source>
</reference>
<evidence type="ECO:0000313" key="1">
    <source>
        <dbReference type="EMBL" id="SMP28503.1"/>
    </source>
</evidence>
<comment type="caution">
    <text evidence="1">The sequence shown here is derived from an EMBL/GenBank/DDBJ whole genome shotgun (WGS) entry which is preliminary data.</text>
</comment>
<dbReference type="Proteomes" id="UP001157915">
    <property type="component" value="Unassembled WGS sequence"/>
</dbReference>
<protein>
    <submittedName>
        <fullName evidence="1">Uncharacterized protein</fullName>
    </submittedName>
</protein>
<proteinExistence type="predicted"/>